<keyword evidence="2" id="KW-0479">Metal-binding</keyword>
<dbReference type="Pfam" id="PF07687">
    <property type="entry name" value="M20_dimer"/>
    <property type="match status" value="1"/>
</dbReference>
<dbReference type="RefSeq" id="WP_247619072.1">
    <property type="nucleotide sequence ID" value="NZ_BAABGL010000006.1"/>
</dbReference>
<dbReference type="EMBL" id="BAABGL010000006">
    <property type="protein sequence ID" value="GAA4388611.1"/>
    <property type="molecule type" value="Genomic_DNA"/>
</dbReference>
<evidence type="ECO:0000259" key="4">
    <source>
        <dbReference type="Pfam" id="PF07687"/>
    </source>
</evidence>
<keyword evidence="6" id="KW-1185">Reference proteome</keyword>
<dbReference type="InterPro" id="IPR051458">
    <property type="entry name" value="Cyt/Met_Dipeptidase"/>
</dbReference>
<sequence length="467" mass="48672">MTDSNPASTAPLTAAALRTELEAIMPRVLDSLGSLVAIPSIAWPTLDPAPVRASAEAVADLARAAGFDRVDILTAHTPDGTPGYPAVVASIPAPPGRPTVVLYAHHDVQPTGDESLWDTPPFTATRVGDRLFGRGAADDKAGIMVHLTALELLGERLGVGVTLFVEGEEEAGSPSFRDFLERYRERLTGDVIVVADSGNWAAGVPALTSSLRGMAALEFTVRTLDHAVHSGMYGGLVPDAMLAMTRLLATLHDDAGAVAVPGLVRRETADVEYEEGELRRDSGVLPDTALIGSGSLASRLWAQPSITVIGLDNPHVDDSSNTLQASLRAKLSIRLAPGDSPESALAAVKQHLAEAVPFGAQIEFGPEESGSPWQADADDPVTALAQQALSDGFGVECVRMGLGGSIPFIADLTAVFPAASILVTGVEDPDARAHSANESLYLPDFASAIVSEALLLDRLAHGAESAE</sequence>
<dbReference type="Proteomes" id="UP001500642">
    <property type="component" value="Unassembled WGS sequence"/>
</dbReference>
<evidence type="ECO:0000313" key="6">
    <source>
        <dbReference type="Proteomes" id="UP001500642"/>
    </source>
</evidence>
<dbReference type="InterPro" id="IPR002933">
    <property type="entry name" value="Peptidase_M20"/>
</dbReference>
<keyword evidence="1" id="KW-0645">Protease</keyword>
<proteinExistence type="predicted"/>
<evidence type="ECO:0000256" key="3">
    <source>
        <dbReference type="ARBA" id="ARBA00022801"/>
    </source>
</evidence>
<reference evidence="6" key="1">
    <citation type="journal article" date="2019" name="Int. J. Syst. Evol. Microbiol.">
        <title>The Global Catalogue of Microorganisms (GCM) 10K type strain sequencing project: providing services to taxonomists for standard genome sequencing and annotation.</title>
        <authorList>
            <consortium name="The Broad Institute Genomics Platform"/>
            <consortium name="The Broad Institute Genome Sequencing Center for Infectious Disease"/>
            <person name="Wu L."/>
            <person name="Ma J."/>
        </authorList>
    </citation>
    <scope>NUCLEOTIDE SEQUENCE [LARGE SCALE GENOMIC DNA]</scope>
    <source>
        <strain evidence="6">JCM 17808</strain>
    </source>
</reference>
<gene>
    <name evidence="5" type="ORF">GCM10023167_13530</name>
</gene>
<dbReference type="InterPro" id="IPR011650">
    <property type="entry name" value="Peptidase_M20_dimer"/>
</dbReference>
<keyword evidence="3" id="KW-0378">Hydrolase</keyword>
<comment type="caution">
    <text evidence="5">The sequence shown here is derived from an EMBL/GenBank/DDBJ whole genome shotgun (WGS) entry which is preliminary data.</text>
</comment>
<dbReference type="Gene3D" id="3.30.70.360">
    <property type="match status" value="1"/>
</dbReference>
<evidence type="ECO:0000256" key="2">
    <source>
        <dbReference type="ARBA" id="ARBA00022723"/>
    </source>
</evidence>
<accession>A0ABP8JCH3</accession>
<dbReference type="Pfam" id="PF01546">
    <property type="entry name" value="Peptidase_M20"/>
    <property type="match status" value="1"/>
</dbReference>
<feature type="domain" description="Peptidase M20 dimerisation" evidence="4">
    <location>
        <begin position="217"/>
        <end position="356"/>
    </location>
</feature>
<dbReference type="PANTHER" id="PTHR43270">
    <property type="entry name" value="BETA-ALA-HIS DIPEPTIDASE"/>
    <property type="match status" value="1"/>
</dbReference>
<dbReference type="NCBIfam" id="NF005914">
    <property type="entry name" value="PRK07907.1"/>
    <property type="match status" value="1"/>
</dbReference>
<organism evidence="5 6">
    <name type="scientific">Brevibacterium pityocampae</name>
    <dbReference type="NCBI Taxonomy" id="506594"/>
    <lineage>
        <taxon>Bacteria</taxon>
        <taxon>Bacillati</taxon>
        <taxon>Actinomycetota</taxon>
        <taxon>Actinomycetes</taxon>
        <taxon>Micrococcales</taxon>
        <taxon>Brevibacteriaceae</taxon>
        <taxon>Brevibacterium</taxon>
    </lineage>
</organism>
<dbReference type="Gene3D" id="3.40.630.10">
    <property type="entry name" value="Zn peptidases"/>
    <property type="match status" value="1"/>
</dbReference>
<dbReference type="PANTHER" id="PTHR43270:SF12">
    <property type="entry name" value="SUCCINYL-DIAMINOPIMELATE DESUCCINYLASE"/>
    <property type="match status" value="1"/>
</dbReference>
<evidence type="ECO:0000256" key="1">
    <source>
        <dbReference type="ARBA" id="ARBA00022670"/>
    </source>
</evidence>
<protein>
    <submittedName>
        <fullName evidence="5">Dipeptidase</fullName>
    </submittedName>
</protein>
<evidence type="ECO:0000313" key="5">
    <source>
        <dbReference type="EMBL" id="GAA4388611.1"/>
    </source>
</evidence>
<dbReference type="SUPFAM" id="SSF53187">
    <property type="entry name" value="Zn-dependent exopeptidases"/>
    <property type="match status" value="1"/>
</dbReference>
<name>A0ABP8JCH3_9MICO</name>